<accession>A0ABT6Y6F6</accession>
<organism evidence="1 2">
    <name type="scientific">Flectobacillus roseus</name>
    <dbReference type="NCBI Taxonomy" id="502259"/>
    <lineage>
        <taxon>Bacteria</taxon>
        <taxon>Pseudomonadati</taxon>
        <taxon>Bacteroidota</taxon>
        <taxon>Cytophagia</taxon>
        <taxon>Cytophagales</taxon>
        <taxon>Flectobacillaceae</taxon>
        <taxon>Flectobacillus</taxon>
    </lineage>
</organism>
<name>A0ABT6Y6F6_9BACT</name>
<comment type="caution">
    <text evidence="1">The sequence shown here is derived from an EMBL/GenBank/DDBJ whole genome shotgun (WGS) entry which is preliminary data.</text>
</comment>
<evidence type="ECO:0000313" key="2">
    <source>
        <dbReference type="Proteomes" id="UP001236507"/>
    </source>
</evidence>
<dbReference type="Proteomes" id="UP001236507">
    <property type="component" value="Unassembled WGS sequence"/>
</dbReference>
<reference evidence="1 2" key="1">
    <citation type="submission" date="2023-05" db="EMBL/GenBank/DDBJ databases">
        <title>Novel species of genus Flectobacillus isolated from stream in China.</title>
        <authorList>
            <person name="Lu H."/>
        </authorList>
    </citation>
    <scope>NUCLEOTIDE SEQUENCE [LARGE SCALE GENOMIC DNA]</scope>
    <source>
        <strain evidence="1 2">KCTC 42575</strain>
    </source>
</reference>
<keyword evidence="2" id="KW-1185">Reference proteome</keyword>
<dbReference type="RefSeq" id="WP_283344167.1">
    <property type="nucleotide sequence ID" value="NZ_JASHIF010000007.1"/>
</dbReference>
<evidence type="ECO:0000313" key="1">
    <source>
        <dbReference type="EMBL" id="MDI9859158.1"/>
    </source>
</evidence>
<proteinExistence type="predicted"/>
<gene>
    <name evidence="1" type="ORF">QM524_08065</name>
</gene>
<protein>
    <submittedName>
        <fullName evidence="1">Uncharacterized protein</fullName>
    </submittedName>
</protein>
<sequence length="183" mass="21640">MAKIEKNLQQAILDLPQKEKDKLLIRLIGKDKLLIEKFEFELLEAGETLQERRTDLHEAFEMMYHSHITSPKALLYEIRKMSSAITRHLKITKDKYGEVELTMALIKGCFEHNTYIVEKYSSYADALLQYLAKRTEAVVKKVEKLHPDEQFDFLENLNLLLQYNYQYATAYYAKELKLPKKFD</sequence>
<dbReference type="EMBL" id="JASHIF010000007">
    <property type="protein sequence ID" value="MDI9859158.1"/>
    <property type="molecule type" value="Genomic_DNA"/>
</dbReference>